<accession>A0A7X0HIZ0</accession>
<feature type="region of interest" description="Disordered" evidence="1">
    <location>
        <begin position="1"/>
        <end position="30"/>
    </location>
</feature>
<comment type="caution">
    <text evidence="2">The sequence shown here is derived from an EMBL/GenBank/DDBJ whole genome shotgun (WGS) entry which is preliminary data.</text>
</comment>
<reference evidence="2 3" key="1">
    <citation type="submission" date="2020-08" db="EMBL/GenBank/DDBJ databases">
        <title>Genomic Encyclopedia of Type Strains, Phase IV (KMG-IV): sequencing the most valuable type-strain genomes for metagenomic binning, comparative biology and taxonomic classification.</title>
        <authorList>
            <person name="Goeker M."/>
        </authorList>
    </citation>
    <scope>NUCLEOTIDE SEQUENCE [LARGE SCALE GENOMIC DNA]</scope>
    <source>
        <strain evidence="2 3">DSM 40141</strain>
    </source>
</reference>
<evidence type="ECO:0000313" key="2">
    <source>
        <dbReference type="EMBL" id="MBB6438476.1"/>
    </source>
</evidence>
<protein>
    <submittedName>
        <fullName evidence="2">Uncharacterized protein</fullName>
    </submittedName>
</protein>
<evidence type="ECO:0000313" key="3">
    <source>
        <dbReference type="Proteomes" id="UP000540423"/>
    </source>
</evidence>
<name>A0A7X0HIZ0_9ACTN</name>
<dbReference type="Proteomes" id="UP000540423">
    <property type="component" value="Unassembled WGS sequence"/>
</dbReference>
<feature type="compositionally biased region" description="Basic and acidic residues" evidence="1">
    <location>
        <begin position="9"/>
        <end position="19"/>
    </location>
</feature>
<evidence type="ECO:0000256" key="1">
    <source>
        <dbReference type="SAM" id="MobiDB-lite"/>
    </source>
</evidence>
<feature type="compositionally biased region" description="Acidic residues" evidence="1">
    <location>
        <begin position="20"/>
        <end position="29"/>
    </location>
</feature>
<organism evidence="2 3">
    <name type="scientific">Streptomyces candidus</name>
    <dbReference type="NCBI Taxonomy" id="67283"/>
    <lineage>
        <taxon>Bacteria</taxon>
        <taxon>Bacillati</taxon>
        <taxon>Actinomycetota</taxon>
        <taxon>Actinomycetes</taxon>
        <taxon>Kitasatosporales</taxon>
        <taxon>Streptomycetaceae</taxon>
        <taxon>Streptomyces</taxon>
    </lineage>
</organism>
<dbReference type="RefSeq" id="WP_229923480.1">
    <property type="nucleotide sequence ID" value="NZ_BNBN01000006.1"/>
</dbReference>
<dbReference type="EMBL" id="JACHEM010000014">
    <property type="protein sequence ID" value="MBB6438476.1"/>
    <property type="molecule type" value="Genomic_DNA"/>
</dbReference>
<gene>
    <name evidence="2" type="ORF">HNQ79_004988</name>
</gene>
<sequence length="85" mass="9917">MVYSDLDYESEHEARRDGEETQTDLEDAEEQKAAITWCAPSFEEFAHRFWIENRLRHAVAASRLPPLEPRLQDYLNHYAPPGAPM</sequence>
<proteinExistence type="predicted"/>
<dbReference type="AlphaFoldDB" id="A0A7X0HIZ0"/>
<keyword evidence="3" id="KW-1185">Reference proteome</keyword>